<feature type="compositionally biased region" description="Basic and acidic residues" evidence="3">
    <location>
        <begin position="59"/>
        <end position="69"/>
    </location>
</feature>
<reference evidence="6" key="1">
    <citation type="journal article" date="2019" name="PLoS Negl. Trop. Dis.">
        <title>Revisiting the worldwide diversity of Leptospira species in the environment.</title>
        <authorList>
            <person name="Vincent A.T."/>
            <person name="Schiettekatte O."/>
            <person name="Bourhy P."/>
            <person name="Veyrier F.J."/>
            <person name="Picardeau M."/>
        </authorList>
    </citation>
    <scope>NUCLEOTIDE SEQUENCE [LARGE SCALE GENOMIC DNA]</scope>
    <source>
        <strain evidence="6">SSS9</strain>
    </source>
</reference>
<feature type="compositionally biased region" description="Basic and acidic residues" evidence="3">
    <location>
        <begin position="115"/>
        <end position="132"/>
    </location>
</feature>
<name>A0A4R9FY97_9LEPT</name>
<organism evidence="6 7">
    <name type="scientific">Leptospira semungkisensis</name>
    <dbReference type="NCBI Taxonomy" id="2484985"/>
    <lineage>
        <taxon>Bacteria</taxon>
        <taxon>Pseudomonadati</taxon>
        <taxon>Spirochaetota</taxon>
        <taxon>Spirochaetia</taxon>
        <taxon>Leptospirales</taxon>
        <taxon>Leptospiraceae</taxon>
        <taxon>Leptospira</taxon>
    </lineage>
</organism>
<keyword evidence="7" id="KW-1185">Reference proteome</keyword>
<evidence type="ECO:0000256" key="3">
    <source>
        <dbReference type="SAM" id="MobiDB-lite"/>
    </source>
</evidence>
<comment type="caution">
    <text evidence="6">The sequence shown here is derived from an EMBL/GenBank/DDBJ whole genome shotgun (WGS) entry which is preliminary data.</text>
</comment>
<dbReference type="AlphaFoldDB" id="A0A4R9FY97"/>
<feature type="compositionally biased region" description="Basic residues" evidence="3">
    <location>
        <begin position="99"/>
        <end position="110"/>
    </location>
</feature>
<feature type="compositionally biased region" description="Basic and acidic residues" evidence="3">
    <location>
        <begin position="78"/>
        <end position="90"/>
    </location>
</feature>
<evidence type="ECO:0000256" key="1">
    <source>
        <dbReference type="ARBA" id="ARBA00004613"/>
    </source>
</evidence>
<protein>
    <submittedName>
        <fullName evidence="6">Polysaccharide deacetylase family protein</fullName>
    </submittedName>
</protein>
<feature type="chain" id="PRO_5021030257" evidence="4">
    <location>
        <begin position="23"/>
        <end position="483"/>
    </location>
</feature>
<evidence type="ECO:0000256" key="4">
    <source>
        <dbReference type="SAM" id="SignalP"/>
    </source>
</evidence>
<dbReference type="GO" id="GO:0016810">
    <property type="term" value="F:hydrolase activity, acting on carbon-nitrogen (but not peptide) bonds"/>
    <property type="evidence" value="ECO:0007669"/>
    <property type="project" value="InterPro"/>
</dbReference>
<dbReference type="GO" id="GO:0005975">
    <property type="term" value="P:carbohydrate metabolic process"/>
    <property type="evidence" value="ECO:0007669"/>
    <property type="project" value="InterPro"/>
</dbReference>
<dbReference type="PANTHER" id="PTHR34216">
    <property type="match status" value="1"/>
</dbReference>
<dbReference type="GO" id="GO:0005576">
    <property type="term" value="C:extracellular region"/>
    <property type="evidence" value="ECO:0007669"/>
    <property type="project" value="UniProtKB-SubCell"/>
</dbReference>
<dbReference type="CDD" id="cd10918">
    <property type="entry name" value="CE4_NodB_like_5s_6s"/>
    <property type="match status" value="1"/>
</dbReference>
<evidence type="ECO:0000313" key="6">
    <source>
        <dbReference type="EMBL" id="TGK03992.1"/>
    </source>
</evidence>
<dbReference type="Gene3D" id="3.20.20.370">
    <property type="entry name" value="Glycoside hydrolase/deacetylase"/>
    <property type="match status" value="1"/>
</dbReference>
<sequence>MLERITRLSLFSILLLAFGLSAGPVQDFMSPAPKSEKTSKQNRNQEATSTSPSTAPSSQEEKKAEKSPSSKETTTPKSETKVKKEKEDQIASHTEPSSKSKRVQRRKKSKSLTSSKKDKETEKKEETPKKYDNAVPGVSGLPPKTEYDVKKQGSVDGHGKGIPVLCYHHLSDNGNPMGGYNLDPSLLEEQFKYLKALGYQTLSLDQFYQYIQGKAGSDFPAKAILLTFDDGSLTHRNVLVPLLKKYGFRASVFIYPTVISNPRYKFYLSWAQLKEALDSGVLDLGSHTVYHPKLPAMKRAEIRQQLRDSKATLEAKTGRKVQDLAYPFGLFDVRVIEEAKAAGYRMAFTVNPGKNVPGTYAYTVHRSLIPWGQSQSRFNSILSASPPTKIRLGILDGSWVKPGETFSATIEGLEPSSVAVKISGKEAIAQRKSDTEYIIRIPEFKKTTSYPAMVVLGKTSAGKLRSETQFLFVNRREFKHDPD</sequence>
<keyword evidence="2 4" id="KW-0732">Signal</keyword>
<dbReference type="PANTHER" id="PTHR34216:SF3">
    <property type="entry name" value="POLY-BETA-1,6-N-ACETYL-D-GLUCOSAMINE N-DEACETYLASE"/>
    <property type="match status" value="1"/>
</dbReference>
<dbReference type="SUPFAM" id="SSF88713">
    <property type="entry name" value="Glycoside hydrolase/deacetylase"/>
    <property type="match status" value="1"/>
</dbReference>
<evidence type="ECO:0000256" key="2">
    <source>
        <dbReference type="ARBA" id="ARBA00022729"/>
    </source>
</evidence>
<evidence type="ECO:0000259" key="5">
    <source>
        <dbReference type="PROSITE" id="PS51677"/>
    </source>
</evidence>
<dbReference type="RefSeq" id="WP_135587820.1">
    <property type="nucleotide sequence ID" value="NZ_RQEP01000012.1"/>
</dbReference>
<gene>
    <name evidence="6" type="ORF">EHO59_10760</name>
</gene>
<dbReference type="InterPro" id="IPR002509">
    <property type="entry name" value="NODB_dom"/>
</dbReference>
<feature type="compositionally biased region" description="Low complexity" evidence="3">
    <location>
        <begin position="45"/>
        <end position="58"/>
    </location>
</feature>
<dbReference type="Pfam" id="PF01522">
    <property type="entry name" value="Polysacc_deac_1"/>
    <property type="match status" value="1"/>
</dbReference>
<feature type="region of interest" description="Disordered" evidence="3">
    <location>
        <begin position="29"/>
        <end position="154"/>
    </location>
</feature>
<evidence type="ECO:0000313" key="7">
    <source>
        <dbReference type="Proteomes" id="UP000297453"/>
    </source>
</evidence>
<accession>A0A4R9FY97</accession>
<feature type="signal peptide" evidence="4">
    <location>
        <begin position="1"/>
        <end position="22"/>
    </location>
</feature>
<proteinExistence type="predicted"/>
<comment type="subcellular location">
    <subcellularLocation>
        <location evidence="1">Secreted</location>
    </subcellularLocation>
</comment>
<dbReference type="InterPro" id="IPR051398">
    <property type="entry name" value="Polysacch_Deacetylase"/>
</dbReference>
<dbReference type="OrthoDB" id="9778320at2"/>
<dbReference type="Proteomes" id="UP000297453">
    <property type="component" value="Unassembled WGS sequence"/>
</dbReference>
<dbReference type="InterPro" id="IPR011330">
    <property type="entry name" value="Glyco_hydro/deAcase_b/a-brl"/>
</dbReference>
<feature type="compositionally biased region" description="Basic and acidic residues" evidence="3">
    <location>
        <begin position="145"/>
        <end position="154"/>
    </location>
</feature>
<dbReference type="EMBL" id="RQEP01000012">
    <property type="protein sequence ID" value="TGK03992.1"/>
    <property type="molecule type" value="Genomic_DNA"/>
</dbReference>
<dbReference type="PROSITE" id="PS51677">
    <property type="entry name" value="NODB"/>
    <property type="match status" value="1"/>
</dbReference>
<feature type="domain" description="NodB homology" evidence="5">
    <location>
        <begin position="222"/>
        <end position="483"/>
    </location>
</feature>